<dbReference type="Pfam" id="PF12697">
    <property type="entry name" value="Abhydrolase_6"/>
    <property type="match status" value="1"/>
</dbReference>
<dbReference type="PANTHER" id="PTHR22946">
    <property type="entry name" value="DIENELACTONE HYDROLASE DOMAIN-CONTAINING PROTEIN-RELATED"/>
    <property type="match status" value="1"/>
</dbReference>
<name>A0A2X0MCF4_9BASI</name>
<dbReference type="InterPro" id="IPR000073">
    <property type="entry name" value="AB_hydrolase_1"/>
</dbReference>
<accession>A0A2X0MCF4</accession>
<evidence type="ECO:0000313" key="4">
    <source>
        <dbReference type="EMBL" id="SGY65933.1"/>
    </source>
</evidence>
<organism evidence="4 5">
    <name type="scientific">Microbotryum silenes-dioicae</name>
    <dbReference type="NCBI Taxonomy" id="796604"/>
    <lineage>
        <taxon>Eukaryota</taxon>
        <taxon>Fungi</taxon>
        <taxon>Dikarya</taxon>
        <taxon>Basidiomycota</taxon>
        <taxon>Pucciniomycotina</taxon>
        <taxon>Microbotryomycetes</taxon>
        <taxon>Microbotryales</taxon>
        <taxon>Microbotryaceae</taxon>
        <taxon>Microbotryum</taxon>
    </lineage>
</organism>
<evidence type="ECO:0000313" key="5">
    <source>
        <dbReference type="Proteomes" id="UP000249464"/>
    </source>
</evidence>
<dbReference type="EMBL" id="FQNC01000046">
    <property type="protein sequence ID" value="SGY65933.1"/>
    <property type="molecule type" value="Genomic_DNA"/>
</dbReference>
<dbReference type="InterPro" id="IPR029058">
    <property type="entry name" value="AB_hydrolase_fold"/>
</dbReference>
<sequence length="356" mass="39814">MASRRPSKTPPRQDIEIPFGAARMSAWFYPSPIATTDKPGPCVVIGHGLGAFKLMRLDAYAETFQKAGYSALAFDYRGFGESTGSPRQILDWNAQQEDWKVVLEYTRTEFDQVGKFSIEVIRAVDFGTSVGYDPDSKDPERIAIFGTSFGGGESKLHKYIENFRLTSSASSTAHAITAASKDKRIKAAISQCPFTSGFHSSLTVDWKTLPWVLFAATKDVLFGTKESYTPIKVAGYPGEPALMNAPDAMTGFNRFVSKDYRAQHPDREYVAARIVFQMPFLYPGRDAKRVQCPIYFAICKNDSVAPPGATMRYAKQAPRGEIKEYGAGHFEIYFDEHFEEATKDYVDFLHRHLPPN</sequence>
<keyword evidence="5" id="KW-1185">Reference proteome</keyword>
<dbReference type="GO" id="GO:0016788">
    <property type="term" value="F:hydrolase activity, acting on ester bonds"/>
    <property type="evidence" value="ECO:0007669"/>
    <property type="project" value="UniProtKB-ARBA"/>
</dbReference>
<dbReference type="SUPFAM" id="SSF53474">
    <property type="entry name" value="alpha/beta-Hydrolases"/>
    <property type="match status" value="1"/>
</dbReference>
<gene>
    <name evidence="4" type="primary">BQ5605_C004g02607</name>
    <name evidence="4" type="ORF">BQ5605_C004G02607</name>
</gene>
<dbReference type="AlphaFoldDB" id="A0A2X0MCF4"/>
<evidence type="ECO:0000256" key="1">
    <source>
        <dbReference type="ARBA" id="ARBA00022801"/>
    </source>
</evidence>
<evidence type="ECO:0000259" key="3">
    <source>
        <dbReference type="Pfam" id="PF12697"/>
    </source>
</evidence>
<dbReference type="Proteomes" id="UP000249464">
    <property type="component" value="Unassembled WGS sequence"/>
</dbReference>
<dbReference type="Gene3D" id="3.40.50.1820">
    <property type="entry name" value="alpha/beta hydrolase"/>
    <property type="match status" value="1"/>
</dbReference>
<proteinExistence type="inferred from homology"/>
<dbReference type="PANTHER" id="PTHR22946:SF9">
    <property type="entry name" value="POLYKETIDE TRANSFERASE AF380"/>
    <property type="match status" value="1"/>
</dbReference>
<dbReference type="STRING" id="796604.A0A2X0MCF4"/>
<keyword evidence="1" id="KW-0378">Hydrolase</keyword>
<comment type="similarity">
    <text evidence="2">Belongs to the AB hydrolase superfamily. FUS2 hydrolase family.</text>
</comment>
<feature type="domain" description="AB hydrolase-1" evidence="3">
    <location>
        <begin position="43"/>
        <end position="336"/>
    </location>
</feature>
<reference evidence="4 5" key="1">
    <citation type="submission" date="2016-11" db="EMBL/GenBank/DDBJ databases">
        <authorList>
            <person name="Jaros S."/>
            <person name="Januszkiewicz K."/>
            <person name="Wedrychowicz H."/>
        </authorList>
    </citation>
    <scope>NUCLEOTIDE SEQUENCE [LARGE SCALE GENOMIC DNA]</scope>
</reference>
<protein>
    <submittedName>
        <fullName evidence="4">BQ5605_C004g02607 protein</fullName>
    </submittedName>
</protein>
<dbReference type="InterPro" id="IPR050261">
    <property type="entry name" value="FrsA_esterase"/>
</dbReference>
<evidence type="ECO:0000256" key="2">
    <source>
        <dbReference type="ARBA" id="ARBA00038115"/>
    </source>
</evidence>